<feature type="domain" description="Signal transduction histidine kinase internal region" evidence="2">
    <location>
        <begin position="139"/>
        <end position="216"/>
    </location>
</feature>
<organism evidence="3 4">
    <name type="scientific">Dokdonia pacifica</name>
    <dbReference type="NCBI Taxonomy" id="1627892"/>
    <lineage>
        <taxon>Bacteria</taxon>
        <taxon>Pseudomonadati</taxon>
        <taxon>Bacteroidota</taxon>
        <taxon>Flavobacteriia</taxon>
        <taxon>Flavobacteriales</taxon>
        <taxon>Flavobacteriaceae</taxon>
        <taxon>Dokdonia</taxon>
    </lineage>
</organism>
<protein>
    <submittedName>
        <fullName evidence="3">Histidine kinase</fullName>
    </submittedName>
</protein>
<keyword evidence="1" id="KW-0812">Transmembrane</keyword>
<reference evidence="3 4" key="1">
    <citation type="submission" date="2017-06" db="EMBL/GenBank/DDBJ databases">
        <authorList>
            <person name="Kim H.J."/>
            <person name="Triplett B.A."/>
        </authorList>
    </citation>
    <scope>NUCLEOTIDE SEQUENCE [LARGE SCALE GENOMIC DNA]</scope>
    <source>
        <strain evidence="3 4">DSM 25597</strain>
    </source>
</reference>
<dbReference type="Gene3D" id="3.30.565.10">
    <property type="entry name" value="Histidine kinase-like ATPase, C-terminal domain"/>
    <property type="match status" value="1"/>
</dbReference>
<keyword evidence="3" id="KW-0418">Kinase</keyword>
<feature type="transmembrane region" description="Helical" evidence="1">
    <location>
        <begin position="96"/>
        <end position="119"/>
    </location>
</feature>
<dbReference type="InterPro" id="IPR010559">
    <property type="entry name" value="Sig_transdc_His_kin_internal"/>
</dbReference>
<keyword evidence="3" id="KW-0808">Transferase</keyword>
<dbReference type="GO" id="GO:0000155">
    <property type="term" value="F:phosphorelay sensor kinase activity"/>
    <property type="evidence" value="ECO:0007669"/>
    <property type="project" value="InterPro"/>
</dbReference>
<proteinExistence type="predicted"/>
<dbReference type="OrthoDB" id="9809908at2"/>
<accession>A0A239DE10</accession>
<dbReference type="Pfam" id="PF06580">
    <property type="entry name" value="His_kinase"/>
    <property type="match status" value="1"/>
</dbReference>
<dbReference type="InterPro" id="IPR050640">
    <property type="entry name" value="Bact_2-comp_sensor_kinase"/>
</dbReference>
<keyword evidence="4" id="KW-1185">Reference proteome</keyword>
<dbReference type="Proteomes" id="UP000198379">
    <property type="component" value="Unassembled WGS sequence"/>
</dbReference>
<evidence type="ECO:0000313" key="3">
    <source>
        <dbReference type="EMBL" id="SNS29953.1"/>
    </source>
</evidence>
<sequence>MILIFTITMVIWLFLKFYTENYSLGQILFDIPIIVLKTLAALFLIRWIAQKFFVERQQYVLFILFSIAALTITGFVDLLRDYLGSGRTWSDLPSTGYILVHSFYYSSADLAVPFLIIMIKKYFENQTSLAITKEQQKDTELKLLRSQLSPHFLFNNLNTVDALIDSDTQKAKTYIARLSSLYRYFIKTKEDDIVPLQEELKMAKDYFYLIETRFGNAYTFEVVEESAFAKAYIPSGALQTVIENVVKHNKIKDGVSVHTALRITEDAIILTNIKGNTTLKEPAESTRTGLKNLKERYELLVGKTILITDTSTHFQVRLPLVTLTNID</sequence>
<name>A0A239DE10_9FLAO</name>
<dbReference type="RefSeq" id="WP_089373721.1">
    <property type="nucleotide sequence ID" value="NZ_BMEP01000010.1"/>
</dbReference>
<evidence type="ECO:0000259" key="2">
    <source>
        <dbReference type="Pfam" id="PF06580"/>
    </source>
</evidence>
<gene>
    <name evidence="3" type="ORF">SAMN06265376_11097</name>
</gene>
<dbReference type="GO" id="GO:0016020">
    <property type="term" value="C:membrane"/>
    <property type="evidence" value="ECO:0007669"/>
    <property type="project" value="InterPro"/>
</dbReference>
<evidence type="ECO:0000256" key="1">
    <source>
        <dbReference type="SAM" id="Phobius"/>
    </source>
</evidence>
<dbReference type="AlphaFoldDB" id="A0A239DE10"/>
<dbReference type="PANTHER" id="PTHR34220">
    <property type="entry name" value="SENSOR HISTIDINE KINASE YPDA"/>
    <property type="match status" value="1"/>
</dbReference>
<dbReference type="EMBL" id="FZNY01000010">
    <property type="protein sequence ID" value="SNS29953.1"/>
    <property type="molecule type" value="Genomic_DNA"/>
</dbReference>
<dbReference type="InterPro" id="IPR036890">
    <property type="entry name" value="HATPase_C_sf"/>
</dbReference>
<feature type="transmembrane region" description="Helical" evidence="1">
    <location>
        <begin position="29"/>
        <end position="47"/>
    </location>
</feature>
<feature type="transmembrane region" description="Helical" evidence="1">
    <location>
        <begin position="59"/>
        <end position="76"/>
    </location>
</feature>
<evidence type="ECO:0000313" key="4">
    <source>
        <dbReference type="Proteomes" id="UP000198379"/>
    </source>
</evidence>
<dbReference type="PANTHER" id="PTHR34220:SF7">
    <property type="entry name" value="SENSOR HISTIDINE KINASE YPDA"/>
    <property type="match status" value="1"/>
</dbReference>
<keyword evidence="1" id="KW-0472">Membrane</keyword>
<keyword evidence="1" id="KW-1133">Transmembrane helix</keyword>